<feature type="region of interest" description="Disordered" evidence="1">
    <location>
        <begin position="382"/>
        <end position="407"/>
    </location>
</feature>
<reference evidence="2 3" key="1">
    <citation type="journal article" date="2012" name="BMC Genomics">
        <title>Genomic basis of broad host range and environmental adaptability of Rhizobium tropici CIAT 899 and Rhizobium sp. PRF 81 which are used in inoculants for common bean (Phaseolus vulgaris L.).</title>
        <authorList>
            <person name="Ormeno-Orrillo E."/>
            <person name="Menna P."/>
            <person name="Almeida L.G."/>
            <person name="Ollero F.J."/>
            <person name="Nicolas M.F."/>
            <person name="Pains Rodrigues E."/>
            <person name="Shigueyoshi Nakatani A."/>
            <person name="Silva Batista J.S."/>
            <person name="Oliveira Chueire L.M."/>
            <person name="Souza R.C."/>
            <person name="Ribeiro Vasconcelos A.T."/>
            <person name="Megias M."/>
            <person name="Hungria M."/>
            <person name="Martinez-Romero E."/>
        </authorList>
    </citation>
    <scope>NUCLEOTIDE SEQUENCE [LARGE SCALE GENOMIC DNA]</scope>
    <source>
        <strain evidence="2 3">PRF 81</strain>
    </source>
</reference>
<evidence type="ECO:0000256" key="1">
    <source>
        <dbReference type="SAM" id="MobiDB-lite"/>
    </source>
</evidence>
<name>N6V459_9HYPH</name>
<sequence>MSSRQLTPRQKSKPSPRCASAASPIRTMQRPCLLLRDWAPDSGCVFPVPASRTTSRSRSMASIPTSGRCAQGRSAIRSAGISIWSIASVCSAFPVQRKSRCCDGLCSNPRRRICHRTGGKAFPRRSWPDYPRARRSRSDRPSLSHRSRHGRGLALRARSCRFGTRPGRRRSLRSDPSAARLSHDAAAYRRCRAGRPDRSFHRSPYLRCLQGHPGRPDPRADARLLAPLAAGRRVEGRGLCAGTGYSGCKTGSSDPTVSDQLAESARPHPRASSPSRRARRHSRFDARAAAVSCRPSTQAAEPRALRHRGNPGARLCHHARLQFRASDGQRIASGRSTGPDAPPLRHHLQCRPRPRQPDRSHLQGERAGAGLLRHLRLERGEGDCRGNARSRLHPAQSASGRQRGIRPLSHRAGRKLRLLHPLQASALCHVPVEPGCAAPGQGGQEYRHHQTRR</sequence>
<accession>N6V459</accession>
<feature type="compositionally biased region" description="Polar residues" evidence="1">
    <location>
        <begin position="249"/>
        <end position="261"/>
    </location>
</feature>
<feature type="region of interest" description="Disordered" evidence="1">
    <location>
        <begin position="245"/>
        <end position="284"/>
    </location>
</feature>
<feature type="region of interest" description="Disordered" evidence="1">
    <location>
        <begin position="121"/>
        <end position="151"/>
    </location>
</feature>
<feature type="region of interest" description="Disordered" evidence="1">
    <location>
        <begin position="324"/>
        <end position="363"/>
    </location>
</feature>
<dbReference type="Proteomes" id="UP000012429">
    <property type="component" value="Unassembled WGS sequence"/>
</dbReference>
<feature type="region of interest" description="Disordered" evidence="1">
    <location>
        <begin position="163"/>
        <end position="183"/>
    </location>
</feature>
<organism evidence="2 3">
    <name type="scientific">Rhizobium freirei PRF 81</name>
    <dbReference type="NCBI Taxonomy" id="363754"/>
    <lineage>
        <taxon>Bacteria</taxon>
        <taxon>Pseudomonadati</taxon>
        <taxon>Pseudomonadota</taxon>
        <taxon>Alphaproteobacteria</taxon>
        <taxon>Hyphomicrobiales</taxon>
        <taxon>Rhizobiaceae</taxon>
        <taxon>Rhizobium/Agrobacterium group</taxon>
        <taxon>Rhizobium</taxon>
    </lineage>
</organism>
<keyword evidence="3" id="KW-1185">Reference proteome</keyword>
<evidence type="ECO:0000313" key="3">
    <source>
        <dbReference type="Proteomes" id="UP000012429"/>
    </source>
</evidence>
<dbReference type="STRING" id="363754.RHSP_81920"/>
<feature type="region of interest" description="Disordered" evidence="1">
    <location>
        <begin position="1"/>
        <end position="23"/>
    </location>
</feature>
<protein>
    <submittedName>
        <fullName evidence="2">Uncharacterized protein</fullName>
    </submittedName>
</protein>
<evidence type="ECO:0000313" key="2">
    <source>
        <dbReference type="EMBL" id="ENN88650.1"/>
    </source>
</evidence>
<proteinExistence type="predicted"/>
<comment type="caution">
    <text evidence="2">The sequence shown here is derived from an EMBL/GenBank/DDBJ whole genome shotgun (WGS) entry which is preliminary data.</text>
</comment>
<dbReference type="AlphaFoldDB" id="N6V459"/>
<gene>
    <name evidence="2" type="ORF">RHSP_81920</name>
</gene>
<feature type="compositionally biased region" description="Basic residues" evidence="1">
    <location>
        <begin position="344"/>
        <end position="354"/>
    </location>
</feature>
<dbReference type="EMBL" id="AQHN01000013">
    <property type="protein sequence ID" value="ENN88650.1"/>
    <property type="molecule type" value="Genomic_DNA"/>
</dbReference>